<dbReference type="PANTHER" id="PTHR11808">
    <property type="entry name" value="TRANS-SULFURATION ENZYME FAMILY MEMBER"/>
    <property type="match status" value="1"/>
</dbReference>
<protein>
    <submittedName>
        <fullName evidence="5">PLP-dependent transferase</fullName>
    </submittedName>
</protein>
<dbReference type="Proteomes" id="UP000621540">
    <property type="component" value="Unassembled WGS sequence"/>
</dbReference>
<dbReference type="InterPro" id="IPR015422">
    <property type="entry name" value="PyrdxlP-dep_Trfase_small"/>
</dbReference>
<accession>A0ABR7I9R8</accession>
<proteinExistence type="inferred from homology"/>
<evidence type="ECO:0000313" key="6">
    <source>
        <dbReference type="Proteomes" id="UP000621540"/>
    </source>
</evidence>
<evidence type="ECO:0000313" key="5">
    <source>
        <dbReference type="EMBL" id="MBC5753683.1"/>
    </source>
</evidence>
<dbReference type="InterPro" id="IPR015421">
    <property type="entry name" value="PyrdxlP-dep_Trfase_major"/>
</dbReference>
<dbReference type="PROSITE" id="PS00868">
    <property type="entry name" value="CYS_MET_METAB_PP"/>
    <property type="match status" value="1"/>
</dbReference>
<comment type="cofactor">
    <cofactor evidence="1 4">
        <name>pyridoxal 5'-phosphate</name>
        <dbReference type="ChEBI" id="CHEBI:597326"/>
    </cofactor>
</comment>
<dbReference type="CDD" id="cd00614">
    <property type="entry name" value="CGS_like"/>
    <property type="match status" value="1"/>
</dbReference>
<sequence>MKNFSNYTDFDTKENLAFDSKVVHGALGTEPLTGAVSMPIFQAATFRHPEFGQTTGFAYSRLENPTRLELERTMAILEGGIRGFAFSSGQAANMAVFSLLEPGDHIILSDDIYGGTFRIIGDVFGKYGIEHTYVDMSDLDAVQAAIQKNTKMFFIETPTNPMMKVADIHAVSEIAKGIGALTVVDNTFLTPYFQKPLTLGADIVTHSSTKYLGGHNDTISGIVVVKDDEEIAEKINIHIKSHGSQLAPLDSWLVLRGIKTLAVRMDKHNANAKKVAHWLREQKKVEKVYYVGFEDHKDYDVTLKQTTGFGGMISFTVDSEETVMKILKNVDMIMFAESLGGTETLITYPTTQTHEDTPEDVKEKLGITRSFLRMSVGIENPDDIIADLDRAMNG</sequence>
<evidence type="ECO:0000256" key="4">
    <source>
        <dbReference type="RuleBase" id="RU362118"/>
    </source>
</evidence>
<dbReference type="Pfam" id="PF01053">
    <property type="entry name" value="Cys_Met_Meta_PP"/>
    <property type="match status" value="1"/>
</dbReference>
<keyword evidence="3 4" id="KW-0663">Pyridoxal phosphate</keyword>
<keyword evidence="5" id="KW-0808">Transferase</keyword>
<dbReference type="InterPro" id="IPR015424">
    <property type="entry name" value="PyrdxlP-dep_Trfase"/>
</dbReference>
<dbReference type="Gene3D" id="3.90.1150.10">
    <property type="entry name" value="Aspartate Aminotransferase, domain 1"/>
    <property type="match status" value="1"/>
</dbReference>
<name>A0ABR7I9R8_9FIRM</name>
<dbReference type="PIRSF" id="PIRSF001434">
    <property type="entry name" value="CGS"/>
    <property type="match status" value="1"/>
</dbReference>
<dbReference type="GO" id="GO:0016740">
    <property type="term" value="F:transferase activity"/>
    <property type="evidence" value="ECO:0007669"/>
    <property type="project" value="UniProtKB-KW"/>
</dbReference>
<dbReference type="InterPro" id="IPR054542">
    <property type="entry name" value="Cys_met_metab_PP"/>
</dbReference>
<dbReference type="PANTHER" id="PTHR11808:SF90">
    <property type="entry name" value="CYSTATHIONINE GAMMA-SYNTHASE"/>
    <property type="match status" value="1"/>
</dbReference>
<dbReference type="Gene3D" id="3.40.640.10">
    <property type="entry name" value="Type I PLP-dependent aspartate aminotransferase-like (Major domain)"/>
    <property type="match status" value="1"/>
</dbReference>
<evidence type="ECO:0000256" key="1">
    <source>
        <dbReference type="ARBA" id="ARBA00001933"/>
    </source>
</evidence>
<dbReference type="SUPFAM" id="SSF53383">
    <property type="entry name" value="PLP-dependent transferases"/>
    <property type="match status" value="1"/>
</dbReference>
<evidence type="ECO:0000256" key="3">
    <source>
        <dbReference type="ARBA" id="ARBA00022898"/>
    </source>
</evidence>
<comment type="caution">
    <text evidence="5">The sequence shown here is derived from an EMBL/GenBank/DDBJ whole genome shotgun (WGS) entry which is preliminary data.</text>
</comment>
<gene>
    <name evidence="5" type="ORF">H8Z76_06495</name>
</gene>
<organism evidence="5 6">
    <name type="scientific">Roseburia yibonii</name>
    <dbReference type="NCBI Taxonomy" id="2763063"/>
    <lineage>
        <taxon>Bacteria</taxon>
        <taxon>Bacillati</taxon>
        <taxon>Bacillota</taxon>
        <taxon>Clostridia</taxon>
        <taxon>Lachnospirales</taxon>
        <taxon>Lachnospiraceae</taxon>
        <taxon>Roseburia</taxon>
    </lineage>
</organism>
<dbReference type="EMBL" id="JACOQH010000003">
    <property type="protein sequence ID" value="MBC5753683.1"/>
    <property type="molecule type" value="Genomic_DNA"/>
</dbReference>
<keyword evidence="6" id="KW-1185">Reference proteome</keyword>
<reference evidence="5 6" key="1">
    <citation type="submission" date="2020-08" db="EMBL/GenBank/DDBJ databases">
        <title>Genome public.</title>
        <authorList>
            <person name="Liu C."/>
            <person name="Sun Q."/>
        </authorList>
    </citation>
    <scope>NUCLEOTIDE SEQUENCE [LARGE SCALE GENOMIC DNA]</scope>
    <source>
        <strain evidence="5 6">BX0805</strain>
    </source>
</reference>
<dbReference type="RefSeq" id="WP_022516175.1">
    <property type="nucleotide sequence ID" value="NZ_JACOQH010000003.1"/>
</dbReference>
<evidence type="ECO:0000256" key="2">
    <source>
        <dbReference type="ARBA" id="ARBA00009077"/>
    </source>
</evidence>
<comment type="similarity">
    <text evidence="2 4">Belongs to the trans-sulfuration enzymes family.</text>
</comment>
<dbReference type="InterPro" id="IPR000277">
    <property type="entry name" value="Cys/Met-Metab_PyrdxlP-dep_enz"/>
</dbReference>